<dbReference type="EMBL" id="BDIP01008407">
    <property type="protein sequence ID" value="GIQ91828.1"/>
    <property type="molecule type" value="Genomic_DNA"/>
</dbReference>
<keyword evidence="2" id="KW-1185">Reference proteome</keyword>
<sequence>GNWSLVSMGHSLYAFCGNKAYVYNTQTKKWVQKDSPPVSCTHGTACLIDPYTVILHSQRDMVVGVLPERRRETERLEREREVARERERTRESVDAERATQVSLLISLGVPPADIPPSPTPLDLSAYLQTVYSEVSAIKAALAEEQRLKGVLSEHFASFSPDDLQLISCAITITLCPPSPPLPQIS</sequence>
<gene>
    <name evidence="1" type="ORF">KIPB_015252</name>
</gene>
<name>A0A9K3GQW8_9EUKA</name>
<proteinExistence type="predicted"/>
<dbReference type="SUPFAM" id="SSF117281">
    <property type="entry name" value="Kelch motif"/>
    <property type="match status" value="1"/>
</dbReference>
<comment type="caution">
    <text evidence="1">The sequence shown here is derived from an EMBL/GenBank/DDBJ whole genome shotgun (WGS) entry which is preliminary data.</text>
</comment>
<evidence type="ECO:0000313" key="1">
    <source>
        <dbReference type="EMBL" id="GIQ91828.1"/>
    </source>
</evidence>
<evidence type="ECO:0000313" key="2">
    <source>
        <dbReference type="Proteomes" id="UP000265618"/>
    </source>
</evidence>
<dbReference type="InterPro" id="IPR015915">
    <property type="entry name" value="Kelch-typ_b-propeller"/>
</dbReference>
<dbReference type="Proteomes" id="UP000265618">
    <property type="component" value="Unassembled WGS sequence"/>
</dbReference>
<dbReference type="AlphaFoldDB" id="A0A9K3GQW8"/>
<organism evidence="1 2">
    <name type="scientific">Kipferlia bialata</name>
    <dbReference type="NCBI Taxonomy" id="797122"/>
    <lineage>
        <taxon>Eukaryota</taxon>
        <taxon>Metamonada</taxon>
        <taxon>Carpediemonas-like organisms</taxon>
        <taxon>Kipferlia</taxon>
    </lineage>
</organism>
<accession>A0A9K3GQW8</accession>
<feature type="non-terminal residue" evidence="1">
    <location>
        <position position="1"/>
    </location>
</feature>
<reference evidence="1 2" key="1">
    <citation type="journal article" date="2018" name="PLoS ONE">
        <title>The draft genome of Kipferlia bialata reveals reductive genome evolution in fornicate parasites.</title>
        <authorList>
            <person name="Tanifuji G."/>
            <person name="Takabayashi S."/>
            <person name="Kume K."/>
            <person name="Takagi M."/>
            <person name="Nakayama T."/>
            <person name="Kamikawa R."/>
            <person name="Inagaki Y."/>
            <person name="Hashimoto T."/>
        </authorList>
    </citation>
    <scope>NUCLEOTIDE SEQUENCE [LARGE SCALE GENOMIC DNA]</scope>
    <source>
        <strain evidence="1">NY0173</strain>
    </source>
</reference>
<protein>
    <submittedName>
        <fullName evidence="1">Uncharacterized protein</fullName>
    </submittedName>
</protein>